<evidence type="ECO:0000313" key="7">
    <source>
        <dbReference type="Proteomes" id="UP000549971"/>
    </source>
</evidence>
<evidence type="ECO:0000313" key="6">
    <source>
        <dbReference type="EMBL" id="MBB5837101.1"/>
    </source>
</evidence>
<organism evidence="6 7">
    <name type="scientific">Kribbella italica</name>
    <dbReference type="NCBI Taxonomy" id="1540520"/>
    <lineage>
        <taxon>Bacteria</taxon>
        <taxon>Bacillati</taxon>
        <taxon>Actinomycetota</taxon>
        <taxon>Actinomycetes</taxon>
        <taxon>Propionibacteriales</taxon>
        <taxon>Kribbellaceae</taxon>
        <taxon>Kribbella</taxon>
    </lineage>
</organism>
<dbReference type="Pfam" id="PF13564">
    <property type="entry name" value="DoxX_2"/>
    <property type="match status" value="1"/>
</dbReference>
<gene>
    <name evidence="6" type="ORF">HDA39_003835</name>
</gene>
<accession>A0A7W9J7K5</accession>
<comment type="subcellular location">
    <subcellularLocation>
        <location evidence="1">Membrane</location>
        <topology evidence="1">Multi-pass membrane protein</topology>
    </subcellularLocation>
</comment>
<dbReference type="Proteomes" id="UP000549971">
    <property type="component" value="Unassembled WGS sequence"/>
</dbReference>
<proteinExistence type="predicted"/>
<keyword evidence="4 5" id="KW-0472">Membrane</keyword>
<comment type="caution">
    <text evidence="6">The sequence shown here is derived from an EMBL/GenBank/DDBJ whole genome shotgun (WGS) entry which is preliminary data.</text>
</comment>
<feature type="transmembrane region" description="Helical" evidence="5">
    <location>
        <begin position="57"/>
        <end position="74"/>
    </location>
</feature>
<protein>
    <submittedName>
        <fullName evidence="6">Putative membrane protein YphA (DoxX/SURF4 family)</fullName>
    </submittedName>
</protein>
<evidence type="ECO:0000256" key="1">
    <source>
        <dbReference type="ARBA" id="ARBA00004141"/>
    </source>
</evidence>
<name>A0A7W9J7K5_9ACTN</name>
<keyword evidence="3 5" id="KW-1133">Transmembrane helix</keyword>
<dbReference type="AlphaFoldDB" id="A0A7W9J7K5"/>
<feature type="transmembrane region" description="Helical" evidence="5">
    <location>
        <begin position="18"/>
        <end position="37"/>
    </location>
</feature>
<reference evidence="6 7" key="1">
    <citation type="submission" date="2020-08" db="EMBL/GenBank/DDBJ databases">
        <title>Sequencing the genomes of 1000 actinobacteria strains.</title>
        <authorList>
            <person name="Klenk H.-P."/>
        </authorList>
    </citation>
    <scope>NUCLEOTIDE SEQUENCE [LARGE SCALE GENOMIC DNA]</scope>
    <source>
        <strain evidence="6 7">DSM 28967</strain>
    </source>
</reference>
<dbReference type="RefSeq" id="WP_184796826.1">
    <property type="nucleotide sequence ID" value="NZ_JACHMY010000001.1"/>
</dbReference>
<dbReference type="GO" id="GO:0016020">
    <property type="term" value="C:membrane"/>
    <property type="evidence" value="ECO:0007669"/>
    <property type="project" value="UniProtKB-SubCell"/>
</dbReference>
<sequence>MSSIGTTVRTWKIQPGTIGLWILRLVLTAEFAAAGIMKLAGNEQMVAMFGELGTGQWLRYAVGVLEIAGALGLLIPRLCGLAALGLAALMTGAALTNAFVLDVSPAVPLAMLAVAGLVAWFRRSTIQALFRR</sequence>
<evidence type="ECO:0000256" key="4">
    <source>
        <dbReference type="ARBA" id="ARBA00023136"/>
    </source>
</evidence>
<feature type="transmembrane region" description="Helical" evidence="5">
    <location>
        <begin position="106"/>
        <end position="122"/>
    </location>
</feature>
<evidence type="ECO:0000256" key="2">
    <source>
        <dbReference type="ARBA" id="ARBA00022692"/>
    </source>
</evidence>
<dbReference type="EMBL" id="JACHMY010000001">
    <property type="protein sequence ID" value="MBB5837101.1"/>
    <property type="molecule type" value="Genomic_DNA"/>
</dbReference>
<evidence type="ECO:0000256" key="5">
    <source>
        <dbReference type="SAM" id="Phobius"/>
    </source>
</evidence>
<keyword evidence="7" id="KW-1185">Reference proteome</keyword>
<keyword evidence="2 5" id="KW-0812">Transmembrane</keyword>
<evidence type="ECO:0000256" key="3">
    <source>
        <dbReference type="ARBA" id="ARBA00022989"/>
    </source>
</evidence>
<dbReference type="InterPro" id="IPR032808">
    <property type="entry name" value="DoxX"/>
</dbReference>